<dbReference type="Proteomes" id="UP000323142">
    <property type="component" value="Unassembled WGS sequence"/>
</dbReference>
<dbReference type="SUPFAM" id="SSF55729">
    <property type="entry name" value="Acyl-CoA N-acyltransferases (Nat)"/>
    <property type="match status" value="1"/>
</dbReference>
<sequence length="399" mass="42515">MTAVLDLIADRDVAAPRRAAPDLAVELHRIGDLDAVEPHWRALFVEAIEPNPFLGPDFLRPLGRLRAGRIQVALVWRGSGAGRRLAALLPFTVEPGLPLIRPPLLRGLADPFVVNATPLVGADGTAAVIERLLAELSRRFPRAVLVMEPLRLHGPVAAGIAAAGRPTLLARSHERAAIRAGLPSGAYLEARVPGKRVRELRRCEKRLSEAGTVETRTLWGPAAAPAVNAFLAIEAAGWKGRQGTALASKPAVLAFAREALSGTAPMAAADLMRVDGKPIAAALHLVAGDEAVAFKCAYDETWSRASPGALLDVHTLLMTLDGGQVSLMDSGALPGHPVEGLWRERVAFGRLLVDLRRDSTPAALERVSARLDRIDGLVSEVKARLRRALGRKATALRSA</sequence>
<dbReference type="AlphaFoldDB" id="A0A5B2VH71"/>
<name>A0A5B2VH71_9HYPH</name>
<protein>
    <submittedName>
        <fullName evidence="2">GNAT family N-acetyltransferase</fullName>
    </submittedName>
</protein>
<organism evidence="2 3">
    <name type="scientific">Salinarimonas soli</name>
    <dbReference type="NCBI Taxonomy" id="1638099"/>
    <lineage>
        <taxon>Bacteria</taxon>
        <taxon>Pseudomonadati</taxon>
        <taxon>Pseudomonadota</taxon>
        <taxon>Alphaproteobacteria</taxon>
        <taxon>Hyphomicrobiales</taxon>
        <taxon>Salinarimonadaceae</taxon>
        <taxon>Salinarimonas</taxon>
    </lineage>
</organism>
<evidence type="ECO:0000259" key="1">
    <source>
        <dbReference type="Pfam" id="PF13480"/>
    </source>
</evidence>
<accession>A0A5B2VH71</accession>
<dbReference type="RefSeq" id="WP_149816065.1">
    <property type="nucleotide sequence ID" value="NZ_VUOA01000013.1"/>
</dbReference>
<reference evidence="2 3" key="2">
    <citation type="submission" date="2019-09" db="EMBL/GenBank/DDBJ databases">
        <authorList>
            <person name="Jin C."/>
        </authorList>
    </citation>
    <scope>NUCLEOTIDE SEQUENCE [LARGE SCALE GENOMIC DNA]</scope>
    <source>
        <strain evidence="2 3">BN140002</strain>
    </source>
</reference>
<proteinExistence type="predicted"/>
<dbReference type="EMBL" id="VUOA01000013">
    <property type="protein sequence ID" value="KAA2238295.1"/>
    <property type="molecule type" value="Genomic_DNA"/>
</dbReference>
<evidence type="ECO:0000313" key="3">
    <source>
        <dbReference type="Proteomes" id="UP000323142"/>
    </source>
</evidence>
<dbReference type="Pfam" id="PF13480">
    <property type="entry name" value="Acetyltransf_6"/>
    <property type="match status" value="1"/>
</dbReference>
<keyword evidence="3" id="KW-1185">Reference proteome</keyword>
<keyword evidence="2" id="KW-0808">Transferase</keyword>
<dbReference type="GO" id="GO:0016740">
    <property type="term" value="F:transferase activity"/>
    <property type="evidence" value="ECO:0007669"/>
    <property type="project" value="UniProtKB-KW"/>
</dbReference>
<dbReference type="OrthoDB" id="213519at2"/>
<comment type="caution">
    <text evidence="2">The sequence shown here is derived from an EMBL/GenBank/DDBJ whole genome shotgun (WGS) entry which is preliminary data.</text>
</comment>
<dbReference type="InterPro" id="IPR038740">
    <property type="entry name" value="BioF2-like_GNAT_dom"/>
</dbReference>
<reference evidence="2 3" key="1">
    <citation type="submission" date="2019-09" db="EMBL/GenBank/DDBJ databases">
        <title>Salinarimonas rosea gen. nov., sp. nov., a new member of the a-2 subgroup of the Proteobacteria.</title>
        <authorList>
            <person name="Liu J."/>
        </authorList>
    </citation>
    <scope>NUCLEOTIDE SEQUENCE [LARGE SCALE GENOMIC DNA]</scope>
    <source>
        <strain evidence="2 3">BN140002</strain>
    </source>
</reference>
<dbReference type="InterPro" id="IPR016181">
    <property type="entry name" value="Acyl_CoA_acyltransferase"/>
</dbReference>
<evidence type="ECO:0000313" key="2">
    <source>
        <dbReference type="EMBL" id="KAA2238295.1"/>
    </source>
</evidence>
<gene>
    <name evidence="2" type="ORF">F0L46_05565</name>
</gene>
<feature type="domain" description="BioF2-like acetyltransferase" evidence="1">
    <location>
        <begin position="195"/>
        <end position="330"/>
    </location>
</feature>